<dbReference type="PROSITE" id="PS50290">
    <property type="entry name" value="PI3_4_KINASE_3"/>
    <property type="match status" value="1"/>
</dbReference>
<evidence type="ECO:0000259" key="7">
    <source>
        <dbReference type="PROSITE" id="PS51545"/>
    </source>
</evidence>
<evidence type="ECO:0000313" key="8">
    <source>
        <dbReference type="EMBL" id="RVX68555.1"/>
    </source>
</evidence>
<sequence>MDVYDPDPKSHRLHNTCSHIYSGHGGLRRQAFSKLALLSSRPTSNNETDFQRLFTSIPVPKPQANGVLDGVFRAIAPVSRTRMSLRELDIILALCASAQDLHNYEHAERLVSQLAAYLPEAHTQLFAPSPFMHEIKPAPWTALTFQLTSALLVLGLRFSPLKTKVAQAVNLYLHHWSESATALASIAFGEHDDDNELEAQEVAAVTVSLVGFMQAAASHENFWSAYERVEMIRSIRDSLSPSLLIALETASSAIRHSVSSEQGTRDWRKYLKRFAAQGTPVGAMMLQKGFMQLVLACTARMLCDDHTVECGDILDQYIAGRHLGRAKDDLVTDDMVEYLVDVITDQINVLEDGSDYLQLSSAWQQRLAFSVKAYAFEAYLHCVVLNDDIADPEDLFNWIEDTIESQVQMADLQLADVAMKALAVIAKYIPESTSNYARILLRFIVQGTSHPRAVTIAAQSLSHIIRLLSQDAVITTIYSLGNVLSSQAGSEKAPHPFAPTDGNGHHPSLSSASRLRTGSVISLSISGDEETSLVCGNVAHAIVVVATECNDSRITALVQTMMLQKIGRVSVTVDARITEEAAKLAIHGKENEFRALLRLYSRLHHEAVIQENTIVFEAVRKAREYLAMNLEARSPLFKIYATHLLERIISKGDVVEGEFKQSAEVEQAAKEIAPLLKPLSVLASRRPTLNQESGIPDDPEILALARDVWYNIAVHGITLQSRIGQQYYHELRVLALHSFPLVDEDRAELLEADVELNTVLRRGMSAQHTADQKKNLVAVIPSSEAEIRQLSYQKVVFLNAVFLVESLRATSGSCAEILDYFADPTLQSSHMGSCLGAVATEVVKRYTEKVVSAKEDEFSAPYVSRQLARFLSGCCNRSSKMQEVARASANQIIHSAPSALCQKSALFALLELLSLMWSSCLEADLDEYSWRPTLTSTRGKITIELSDNYSLRQQTLQALYHDARRWVTGAMGIAPLDVKGLLQTYLSEFDDTGAYGHVSLGRSFALEMGSMIPPMDHRLNILDEKAEPANINMASDFMAQYTTRQEYRFTGIPEHQRGLLAVDSATGRRSSFGPSGADGTKPLLVALTNLHRRASQHASMHFSEVKDVLRRAAALLCQSKKSQTAIVHYLVSIPFDIFTKESIKLGISLWLGVIHENSRMESRILTEVVLAWERTIDRRQGIFNPSFNHLDPFYVKEEFAPSDKAALQKQAQVAHDIISPHFRLIQFFESHYNAIRLGSANSQRTFVRMLERTLQGFRKIKWHPLLREIQFQMVLFALRVLKTSTCISRLDMWRLRDVTLSVGLRWFSNPQGWGFGGNRLQMRAEVQVMGDVLAVLATSKHPIFASSATRKDPLQKHELLETLIANEVNRLTVWLNPLGAGGQSHAETQLTSYARTAWAEDPALALQLLNRSANENLKRDIRFLLMNFPEKAVDCPGALDVLLGNALPSDVSFQLKYLLYWSPVNPMQAVTYFLPAFGNHPSVLQYAMRALESHSVDVTFFYVPQIVQSLRYDALGYVERYIIEAGSFSQLFAHQIIWNMKANAYKDEDSQVPDPVKPTLDKVMNSLVSSFSGQDKDFYEREFAFFAEVTDISGKLKPYIKKSKPEKKAKIEEELRKIQVEVGVYIPSNPEGVVVGIDRKSGKPLQSHAKAPYMATFRIRKTREALAGTEISAGDTGALSPIVSRRGHSRRNTSDISNMGLNDTSTTTYEIWQSAIFKVGDDCRQDVLALQMIAAFRGIFNSVGLDVYVFPYHVVATAPGCGVIEVLPNSISRDMLGREAVNGLHDYFITKYGGEHSVRYQEARSEFVKSMAAYSVISYLLQFKDRHNGNIMIDDKGHILHIDFGFCFDIAPGGVKFERAPFKLTPEMIAVMGGSNSNGSQSYRWFEELTIKAFLSARQYCEQLSHLVSLMLDSGLPCFKPETMRNFRNRFVLEKTNREAAEYMLGCIKKSAGNYSTKVYDEFQLLTNGIPY</sequence>
<evidence type="ECO:0000256" key="1">
    <source>
        <dbReference type="ARBA" id="ARBA00006209"/>
    </source>
</evidence>
<dbReference type="GO" id="GO:0004430">
    <property type="term" value="F:1-phosphatidylinositol 4-kinase activity"/>
    <property type="evidence" value="ECO:0007669"/>
    <property type="project" value="UniProtKB-EC"/>
</dbReference>
<comment type="caution">
    <text evidence="8">The sequence shown here is derived from an EMBL/GenBank/DDBJ whole genome shotgun (WGS) entry which is preliminary data.</text>
</comment>
<protein>
    <recommendedName>
        <fullName evidence="2">1-phosphatidylinositol 4-kinase</fullName>
        <ecNumber evidence="2">2.7.1.67</ecNumber>
    </recommendedName>
</protein>
<evidence type="ECO:0000256" key="2">
    <source>
        <dbReference type="ARBA" id="ARBA00012169"/>
    </source>
</evidence>
<dbReference type="GO" id="GO:0005886">
    <property type="term" value="C:plasma membrane"/>
    <property type="evidence" value="ECO:0007669"/>
    <property type="project" value="TreeGrafter"/>
</dbReference>
<comment type="similarity">
    <text evidence="1">Belongs to the PI3/PI4-kinase family. Type III PI4K subfamily.</text>
</comment>
<evidence type="ECO:0000256" key="4">
    <source>
        <dbReference type="ARBA" id="ARBA00022777"/>
    </source>
</evidence>
<dbReference type="SUPFAM" id="SSF56112">
    <property type="entry name" value="Protein kinase-like (PK-like)"/>
    <property type="match status" value="1"/>
</dbReference>
<reference evidence="8 9" key="1">
    <citation type="submission" date="2017-03" db="EMBL/GenBank/DDBJ databases">
        <title>Genomes of endolithic fungi from Antarctica.</title>
        <authorList>
            <person name="Coleine C."/>
            <person name="Masonjones S."/>
            <person name="Stajich J.E."/>
        </authorList>
    </citation>
    <scope>NUCLEOTIDE SEQUENCE [LARGE SCALE GENOMIC DNA]</scope>
    <source>
        <strain evidence="8 9">CCFEE 6314</strain>
    </source>
</reference>
<dbReference type="InterPro" id="IPR000403">
    <property type="entry name" value="PI3/4_kinase_cat_dom"/>
</dbReference>
<dbReference type="FunFam" id="1.25.40.70:FF:000011">
    <property type="entry name" value="Phosphatidylinositol 4-kinase alpha"/>
    <property type="match status" value="1"/>
</dbReference>
<evidence type="ECO:0000256" key="5">
    <source>
        <dbReference type="SAM" id="MobiDB-lite"/>
    </source>
</evidence>
<dbReference type="SMART" id="SM00146">
    <property type="entry name" value="PI3Kc"/>
    <property type="match status" value="1"/>
</dbReference>
<dbReference type="InterPro" id="IPR011009">
    <property type="entry name" value="Kinase-like_dom_sf"/>
</dbReference>
<dbReference type="InterPro" id="IPR045495">
    <property type="entry name" value="PI4K_N"/>
</dbReference>
<dbReference type="EMBL" id="NAJM01000037">
    <property type="protein sequence ID" value="RVX68555.1"/>
    <property type="molecule type" value="Genomic_DNA"/>
</dbReference>
<dbReference type="InterPro" id="IPR042236">
    <property type="entry name" value="PI3K_accessory_sf"/>
</dbReference>
<evidence type="ECO:0000256" key="3">
    <source>
        <dbReference type="ARBA" id="ARBA00022679"/>
    </source>
</evidence>
<dbReference type="Proteomes" id="UP000288859">
    <property type="component" value="Unassembled WGS sequence"/>
</dbReference>
<dbReference type="InterPro" id="IPR001263">
    <property type="entry name" value="PI3K_accessory_dom"/>
</dbReference>
<gene>
    <name evidence="8" type="ORF">B0A52_07979</name>
</gene>
<dbReference type="PANTHER" id="PTHR10048:SF15">
    <property type="entry name" value="PHOSPHATIDYLINOSITOL 4-KINASE ALPHA"/>
    <property type="match status" value="1"/>
</dbReference>
<dbReference type="GO" id="GO:0048015">
    <property type="term" value="P:phosphatidylinositol-mediated signaling"/>
    <property type="evidence" value="ECO:0007669"/>
    <property type="project" value="TreeGrafter"/>
</dbReference>
<dbReference type="PANTHER" id="PTHR10048">
    <property type="entry name" value="PHOSPHATIDYLINOSITOL KINASE"/>
    <property type="match status" value="1"/>
</dbReference>
<evidence type="ECO:0000313" key="9">
    <source>
        <dbReference type="Proteomes" id="UP000288859"/>
    </source>
</evidence>
<dbReference type="Gene3D" id="3.30.1010.10">
    <property type="entry name" value="Phosphatidylinositol 3-kinase Catalytic Subunit, Chain A, domain 4"/>
    <property type="match status" value="1"/>
</dbReference>
<feature type="region of interest" description="Disordered" evidence="5">
    <location>
        <begin position="491"/>
        <end position="513"/>
    </location>
</feature>
<dbReference type="InterPro" id="IPR036940">
    <property type="entry name" value="PI3/4_kinase_cat_sf"/>
</dbReference>
<dbReference type="SUPFAM" id="SSF48371">
    <property type="entry name" value="ARM repeat"/>
    <property type="match status" value="2"/>
</dbReference>
<dbReference type="InterPro" id="IPR016024">
    <property type="entry name" value="ARM-type_fold"/>
</dbReference>
<dbReference type="EC" id="2.7.1.67" evidence="2"/>
<proteinExistence type="inferred from homology"/>
<organism evidence="8 9">
    <name type="scientific">Exophiala mesophila</name>
    <name type="common">Black yeast-like fungus</name>
    <dbReference type="NCBI Taxonomy" id="212818"/>
    <lineage>
        <taxon>Eukaryota</taxon>
        <taxon>Fungi</taxon>
        <taxon>Dikarya</taxon>
        <taxon>Ascomycota</taxon>
        <taxon>Pezizomycotina</taxon>
        <taxon>Eurotiomycetes</taxon>
        <taxon>Chaetothyriomycetidae</taxon>
        <taxon>Chaetothyriales</taxon>
        <taxon>Herpotrichiellaceae</taxon>
        <taxon>Exophiala</taxon>
    </lineage>
</organism>
<dbReference type="SMART" id="SM00145">
    <property type="entry name" value="PI3Ka"/>
    <property type="match status" value="1"/>
</dbReference>
<dbReference type="GO" id="GO:0046854">
    <property type="term" value="P:phosphatidylinositol phosphate biosynthetic process"/>
    <property type="evidence" value="ECO:0007669"/>
    <property type="project" value="InterPro"/>
</dbReference>
<dbReference type="Pfam" id="PF00454">
    <property type="entry name" value="PI3_PI4_kinase"/>
    <property type="match status" value="1"/>
</dbReference>
<dbReference type="PROSITE" id="PS00916">
    <property type="entry name" value="PI3_4_KINASE_2"/>
    <property type="match status" value="1"/>
</dbReference>
<name>A0A438MXT7_EXOME</name>
<dbReference type="Gene3D" id="1.10.1070.11">
    <property type="entry name" value="Phosphatidylinositol 3-/4-kinase, catalytic domain"/>
    <property type="match status" value="1"/>
</dbReference>
<feature type="domain" description="PIK helical" evidence="7">
    <location>
        <begin position="1390"/>
        <end position="1566"/>
    </location>
</feature>
<dbReference type="PROSITE" id="PS51545">
    <property type="entry name" value="PIK_HELICAL"/>
    <property type="match status" value="1"/>
</dbReference>
<dbReference type="OrthoDB" id="10264149at2759"/>
<dbReference type="GO" id="GO:0005737">
    <property type="term" value="C:cytoplasm"/>
    <property type="evidence" value="ECO:0007669"/>
    <property type="project" value="TreeGrafter"/>
</dbReference>
<dbReference type="Pfam" id="PF00613">
    <property type="entry name" value="PI3Ka"/>
    <property type="match status" value="1"/>
</dbReference>
<dbReference type="Gene3D" id="1.25.40.70">
    <property type="entry name" value="Phosphatidylinositol 3-kinase, accessory domain (PIK)"/>
    <property type="match status" value="1"/>
</dbReference>
<keyword evidence="4" id="KW-0418">Kinase</keyword>
<dbReference type="PROSITE" id="PS00915">
    <property type="entry name" value="PI3_4_KINASE_1"/>
    <property type="match status" value="1"/>
</dbReference>
<dbReference type="Pfam" id="PF19274">
    <property type="entry name" value="PI4K_N"/>
    <property type="match status" value="1"/>
</dbReference>
<keyword evidence="3" id="KW-0808">Transferase</keyword>
<dbReference type="CDD" id="cd05167">
    <property type="entry name" value="PI4Kc_III_alpha"/>
    <property type="match status" value="1"/>
</dbReference>
<dbReference type="VEuPathDB" id="FungiDB:PV10_02292"/>
<evidence type="ECO:0000259" key="6">
    <source>
        <dbReference type="PROSITE" id="PS50290"/>
    </source>
</evidence>
<feature type="domain" description="PI3K/PI4K catalytic" evidence="6">
    <location>
        <begin position="1687"/>
        <end position="1956"/>
    </location>
</feature>
<dbReference type="FunFam" id="1.10.1070.11:FF:000022">
    <property type="entry name" value="Phosphatidylinositol 4-kinase stt4"/>
    <property type="match status" value="1"/>
</dbReference>
<dbReference type="InterPro" id="IPR018936">
    <property type="entry name" value="PI3/4_kinase_CS"/>
</dbReference>
<dbReference type="InterPro" id="IPR015433">
    <property type="entry name" value="PI3/4_kinase"/>
</dbReference>
<accession>A0A438MXT7</accession>